<dbReference type="EMBL" id="JAOCDZ010000010">
    <property type="protein sequence ID" value="MDH0737285.1"/>
    <property type="molecule type" value="Genomic_DNA"/>
</dbReference>
<dbReference type="RefSeq" id="WP_259250214.1">
    <property type="nucleotide sequence ID" value="NZ_CBFGSQ010000132.1"/>
</dbReference>
<name>A0AA42LPQ5_9BURK</name>
<organism evidence="2 3">
    <name type="scientific">Achromobacter spanius</name>
    <dbReference type="NCBI Taxonomy" id="217203"/>
    <lineage>
        <taxon>Bacteria</taxon>
        <taxon>Pseudomonadati</taxon>
        <taxon>Pseudomonadota</taxon>
        <taxon>Betaproteobacteria</taxon>
        <taxon>Burkholderiales</taxon>
        <taxon>Alcaligenaceae</taxon>
        <taxon>Achromobacter</taxon>
    </lineage>
</organism>
<evidence type="ECO:0000313" key="2">
    <source>
        <dbReference type="EMBL" id="MDH0737285.1"/>
    </source>
</evidence>
<reference evidence="2" key="1">
    <citation type="submission" date="2022-09" db="EMBL/GenBank/DDBJ databases">
        <title>Intensive care unit water sources are persistently colonized with multi-drug resistant bacteria and are the site of extensive horizontal gene transfer of antibiotic resistance genes.</title>
        <authorList>
            <person name="Diorio-Toth L."/>
        </authorList>
    </citation>
    <scope>NUCLEOTIDE SEQUENCE</scope>
    <source>
        <strain evidence="2">GD03843</strain>
    </source>
</reference>
<feature type="region of interest" description="Disordered" evidence="1">
    <location>
        <begin position="26"/>
        <end position="48"/>
    </location>
</feature>
<comment type="caution">
    <text evidence="2">The sequence shown here is derived from an EMBL/GenBank/DDBJ whole genome shotgun (WGS) entry which is preliminary data.</text>
</comment>
<gene>
    <name evidence="2" type="ORF">N5D93_15845</name>
</gene>
<accession>A0AA42LPQ5</accession>
<dbReference type="AlphaFoldDB" id="A0AA42LPQ5"/>
<proteinExistence type="predicted"/>
<evidence type="ECO:0000313" key="3">
    <source>
        <dbReference type="Proteomes" id="UP001161094"/>
    </source>
</evidence>
<feature type="compositionally biased region" description="Basic and acidic residues" evidence="1">
    <location>
        <begin position="35"/>
        <end position="48"/>
    </location>
</feature>
<evidence type="ECO:0000256" key="1">
    <source>
        <dbReference type="SAM" id="MobiDB-lite"/>
    </source>
</evidence>
<sequence>MTVHILVISSIDAICCAKQAGTAAKEKTPPLFKGGAKERWSGETDKRK</sequence>
<protein>
    <submittedName>
        <fullName evidence="2">Uncharacterized protein</fullName>
    </submittedName>
</protein>
<dbReference type="Proteomes" id="UP001161094">
    <property type="component" value="Unassembled WGS sequence"/>
</dbReference>